<accession>A0AAV5VCD4</accession>
<protein>
    <submittedName>
        <fullName evidence="1">Uncharacterized protein</fullName>
    </submittedName>
</protein>
<dbReference type="EMBL" id="BTSY01000002">
    <property type="protein sequence ID" value="GMT16386.1"/>
    <property type="molecule type" value="Genomic_DNA"/>
</dbReference>
<reference evidence="1" key="1">
    <citation type="submission" date="2023-10" db="EMBL/GenBank/DDBJ databases">
        <title>Genome assembly of Pristionchus species.</title>
        <authorList>
            <person name="Yoshida K."/>
            <person name="Sommer R.J."/>
        </authorList>
    </citation>
    <scope>NUCLEOTIDE SEQUENCE</scope>
    <source>
        <strain evidence="1">RS5133</strain>
    </source>
</reference>
<dbReference type="Proteomes" id="UP001432322">
    <property type="component" value="Unassembled WGS sequence"/>
</dbReference>
<name>A0AAV5VCD4_9BILA</name>
<feature type="non-terminal residue" evidence="1">
    <location>
        <position position="81"/>
    </location>
</feature>
<comment type="caution">
    <text evidence="1">The sequence shown here is derived from an EMBL/GenBank/DDBJ whole genome shotgun (WGS) entry which is preliminary data.</text>
</comment>
<evidence type="ECO:0000313" key="2">
    <source>
        <dbReference type="Proteomes" id="UP001432322"/>
    </source>
</evidence>
<sequence>VNFTLFNTLWNDGPYLRMYTDNEYIYRYFEQSSEFLVVRMNGHAFSGQIGGSPSSVRFAAALAAKGCIILFHKFFATMAWP</sequence>
<dbReference type="AlphaFoldDB" id="A0AAV5VCD4"/>
<feature type="non-terminal residue" evidence="1">
    <location>
        <position position="1"/>
    </location>
</feature>
<gene>
    <name evidence="1" type="ORF">PFISCL1PPCAC_7683</name>
</gene>
<keyword evidence="2" id="KW-1185">Reference proteome</keyword>
<evidence type="ECO:0000313" key="1">
    <source>
        <dbReference type="EMBL" id="GMT16386.1"/>
    </source>
</evidence>
<proteinExistence type="predicted"/>
<organism evidence="1 2">
    <name type="scientific">Pristionchus fissidentatus</name>
    <dbReference type="NCBI Taxonomy" id="1538716"/>
    <lineage>
        <taxon>Eukaryota</taxon>
        <taxon>Metazoa</taxon>
        <taxon>Ecdysozoa</taxon>
        <taxon>Nematoda</taxon>
        <taxon>Chromadorea</taxon>
        <taxon>Rhabditida</taxon>
        <taxon>Rhabditina</taxon>
        <taxon>Diplogasteromorpha</taxon>
        <taxon>Diplogasteroidea</taxon>
        <taxon>Neodiplogasteridae</taxon>
        <taxon>Pristionchus</taxon>
    </lineage>
</organism>